<dbReference type="KEGG" id="aup:AsAng_0009510"/>
<organism evidence="3 4">
    <name type="scientific">Aureispira anguillae</name>
    <dbReference type="NCBI Taxonomy" id="2864201"/>
    <lineage>
        <taxon>Bacteria</taxon>
        <taxon>Pseudomonadati</taxon>
        <taxon>Bacteroidota</taxon>
        <taxon>Saprospiria</taxon>
        <taxon>Saprospirales</taxon>
        <taxon>Saprospiraceae</taxon>
        <taxon>Aureispira</taxon>
    </lineage>
</organism>
<dbReference type="InterPro" id="IPR001322">
    <property type="entry name" value="Lamin_tail_dom"/>
</dbReference>
<accession>A0A915YC08</accession>
<reference evidence="3" key="1">
    <citation type="submission" date="2022-09" db="EMBL/GenBank/DDBJ databases">
        <title>Aureispira anguillicida sp. nov., isolated from Leptocephalus of Japanese eel Anguilla japonica.</title>
        <authorList>
            <person name="Yuasa K."/>
            <person name="Mekata T."/>
            <person name="Ikunari K."/>
        </authorList>
    </citation>
    <scope>NUCLEOTIDE SEQUENCE</scope>
    <source>
        <strain evidence="3">EL160426</strain>
    </source>
</reference>
<proteinExistence type="predicted"/>
<dbReference type="InterPro" id="IPR036415">
    <property type="entry name" value="Lamin_tail_dom_sf"/>
</dbReference>
<keyword evidence="1" id="KW-0732">Signal</keyword>
<keyword evidence="4" id="KW-1185">Reference proteome</keyword>
<dbReference type="EMBL" id="AP026867">
    <property type="protein sequence ID" value="BDS10243.1"/>
    <property type="molecule type" value="Genomic_DNA"/>
</dbReference>
<sequence>MKKLFATLSAICMVNFAAQSQVVINEVLYNIPGSGENEEFIELHNMGAAAVNLQNYTFTQGVTHTFNSGTIPAGGYFVIASDSAAFHASFGVAPDAVWTSGGLSNGGEDITIYDGAGTLIDSVDYETSAPWPADAAGQGRSLQLCDPVTDNNLGTNWGTSNIANGVNGTTGTDSLYATPGLVNACVIVVPPPPPSYPVYTFDQINNVDTNGTADSVNVTCELRGIAHCIDLRGGTGIDFNFANSNNSAGVRVFSFVDVDNYTVTSGDSLHIWGEVVQFNGLLQFAPDSIVVISQGNPTATPMLVTQLSETTENRLVMFANMHLVDTAEWTGSGSGFNVRMTDGGADTIVVRIDNDVDLYSQTAPLGTFSISGWGGQFDSSIPRNEGYQLMPCNMMMITGTHQVENNSGLVRIYPNPASTLLNVQSDVEIQTIAVYNTLGQAVVNLNNVNTTTTQVATSDLENGVYIISIVTNEKTMTQQFQVVK</sequence>
<dbReference type="PROSITE" id="PS51841">
    <property type="entry name" value="LTD"/>
    <property type="match status" value="1"/>
</dbReference>
<evidence type="ECO:0000256" key="1">
    <source>
        <dbReference type="SAM" id="SignalP"/>
    </source>
</evidence>
<evidence type="ECO:0000259" key="2">
    <source>
        <dbReference type="PROSITE" id="PS51841"/>
    </source>
</evidence>
<dbReference type="AlphaFoldDB" id="A0A915YC08"/>
<feature type="signal peptide" evidence="1">
    <location>
        <begin position="1"/>
        <end position="17"/>
    </location>
</feature>
<evidence type="ECO:0000313" key="4">
    <source>
        <dbReference type="Proteomes" id="UP001060919"/>
    </source>
</evidence>
<dbReference type="InterPro" id="IPR026444">
    <property type="entry name" value="Secre_tail"/>
</dbReference>
<dbReference type="SUPFAM" id="SSF74853">
    <property type="entry name" value="Lamin A/C globular tail domain"/>
    <property type="match status" value="1"/>
</dbReference>
<gene>
    <name evidence="3" type="ORF">AsAng_0009510</name>
</gene>
<feature type="domain" description="LTD" evidence="2">
    <location>
        <begin position="15"/>
        <end position="127"/>
    </location>
</feature>
<name>A0A915YC08_9BACT</name>
<dbReference type="NCBIfam" id="TIGR04183">
    <property type="entry name" value="Por_Secre_tail"/>
    <property type="match status" value="1"/>
</dbReference>
<dbReference type="Pfam" id="PF18962">
    <property type="entry name" value="Por_Secre_tail"/>
    <property type="match status" value="1"/>
</dbReference>
<protein>
    <submittedName>
        <fullName evidence="3">Lamin tail domain-containing protein</fullName>
    </submittedName>
</protein>
<evidence type="ECO:0000313" key="3">
    <source>
        <dbReference type="EMBL" id="BDS10243.1"/>
    </source>
</evidence>
<dbReference type="Proteomes" id="UP001060919">
    <property type="component" value="Chromosome"/>
</dbReference>
<dbReference type="Gene3D" id="2.60.40.1260">
    <property type="entry name" value="Lamin Tail domain"/>
    <property type="match status" value="1"/>
</dbReference>
<dbReference type="Pfam" id="PF00932">
    <property type="entry name" value="LTD"/>
    <property type="match status" value="1"/>
</dbReference>
<feature type="chain" id="PRO_5037104052" evidence="1">
    <location>
        <begin position="18"/>
        <end position="484"/>
    </location>
</feature>
<dbReference type="RefSeq" id="WP_264791571.1">
    <property type="nucleotide sequence ID" value="NZ_AP026867.1"/>
</dbReference>